<keyword evidence="4" id="KW-0133">Cell shape</keyword>
<gene>
    <name evidence="4" type="primary">ddl</name>
    <name evidence="9" type="ORF">DD236_00110</name>
</gene>
<sequence>MTRPITVAILAGGLTHEREVSLHSGRRMATLLREAGMQVKLLDVDASLLLHLKAMSPDVIWPLIHGATGEDGSLQDLLTLTGIPYVGSAPNACRLASDKGIASEMVSRIGITVPHAMSIPSALFREIGVAPVLELISSSFTFPLVVKPATGGSALGLTIVESAADLPRAMVDCYAYGEQARIEAFIEGRELAVSVIDIEGEPTALPPVEIVTDGPYDYDARYNAGRTEYFVPARLSDDELAAVREAALRVHQGLGLSYISRSDFIIDKDGKPVFIDVNVAPGTTETSLLPQAVGAEASVRGVSPDQLYVDLLTEAAAK</sequence>
<feature type="active site" evidence="5">
    <location>
        <position position="17"/>
    </location>
</feature>
<dbReference type="InterPro" id="IPR016185">
    <property type="entry name" value="PreATP-grasp_dom_sf"/>
</dbReference>
<dbReference type="GO" id="GO:0005524">
    <property type="term" value="F:ATP binding"/>
    <property type="evidence" value="ECO:0007669"/>
    <property type="project" value="UniProtKB-UniRule"/>
</dbReference>
<dbReference type="Pfam" id="PF01820">
    <property type="entry name" value="Dala_Dala_lig_N"/>
    <property type="match status" value="1"/>
</dbReference>
<protein>
    <recommendedName>
        <fullName evidence="4">D-alanine--D-alanine ligase</fullName>
        <ecNumber evidence="4">6.3.2.4</ecNumber>
    </recommendedName>
    <alternativeName>
        <fullName evidence="4">D-Ala-D-Ala ligase</fullName>
    </alternativeName>
    <alternativeName>
        <fullName evidence="4">D-alanylalanine synthetase</fullName>
    </alternativeName>
</protein>
<dbReference type="GO" id="GO:0071555">
    <property type="term" value="P:cell wall organization"/>
    <property type="evidence" value="ECO:0007669"/>
    <property type="project" value="UniProtKB-KW"/>
</dbReference>
<dbReference type="Gene3D" id="3.40.50.20">
    <property type="match status" value="1"/>
</dbReference>
<evidence type="ECO:0000256" key="3">
    <source>
        <dbReference type="ARBA" id="ARBA00023316"/>
    </source>
</evidence>
<dbReference type="GO" id="GO:0005737">
    <property type="term" value="C:cytoplasm"/>
    <property type="evidence" value="ECO:0007669"/>
    <property type="project" value="UniProtKB-SubCell"/>
</dbReference>
<dbReference type="Gene3D" id="3.30.1490.20">
    <property type="entry name" value="ATP-grasp fold, A domain"/>
    <property type="match status" value="1"/>
</dbReference>
<proteinExistence type="inferred from homology"/>
<comment type="pathway">
    <text evidence="4">Cell wall biogenesis; peptidoglycan biosynthesis.</text>
</comment>
<dbReference type="HAMAP" id="MF_00047">
    <property type="entry name" value="Dala_Dala_lig"/>
    <property type="match status" value="1"/>
</dbReference>
<evidence type="ECO:0000256" key="6">
    <source>
        <dbReference type="PIRSR" id="PIRSR039102-3"/>
    </source>
</evidence>
<dbReference type="GO" id="GO:0008360">
    <property type="term" value="P:regulation of cell shape"/>
    <property type="evidence" value="ECO:0007669"/>
    <property type="project" value="UniProtKB-KW"/>
</dbReference>
<dbReference type="Pfam" id="PF07478">
    <property type="entry name" value="Dala_Dala_lig_C"/>
    <property type="match status" value="1"/>
</dbReference>
<comment type="similarity">
    <text evidence="1 4">Belongs to the D-alanine--D-alanine ligase family.</text>
</comment>
<dbReference type="InterPro" id="IPR011761">
    <property type="entry name" value="ATP-grasp"/>
</dbReference>
<dbReference type="NCBIfam" id="NF002378">
    <property type="entry name" value="PRK01372.1"/>
    <property type="match status" value="1"/>
</dbReference>
<dbReference type="PROSITE" id="PS50975">
    <property type="entry name" value="ATP_GRASP"/>
    <property type="match status" value="1"/>
</dbReference>
<dbReference type="InterPro" id="IPR005905">
    <property type="entry name" value="D_ala_D_ala"/>
</dbReference>
<evidence type="ECO:0000256" key="2">
    <source>
        <dbReference type="ARBA" id="ARBA00022598"/>
    </source>
</evidence>
<accession>A0A2V1K620</accession>
<dbReference type="RefSeq" id="WP_109092370.1">
    <property type="nucleotide sequence ID" value="NZ_QETB01000001.1"/>
</dbReference>
<name>A0A2V1K620_9ACTO</name>
<keyword evidence="6" id="KW-0479">Metal-binding</keyword>
<feature type="active site" evidence="5">
    <location>
        <position position="153"/>
    </location>
</feature>
<dbReference type="SUPFAM" id="SSF56059">
    <property type="entry name" value="Glutathione synthetase ATP-binding domain-like"/>
    <property type="match status" value="1"/>
</dbReference>
<comment type="cofactor">
    <cofactor evidence="6">
        <name>Mg(2+)</name>
        <dbReference type="ChEBI" id="CHEBI:18420"/>
    </cofactor>
    <cofactor evidence="6">
        <name>Mn(2+)</name>
        <dbReference type="ChEBI" id="CHEBI:29035"/>
    </cofactor>
    <text evidence="6">Binds 2 magnesium or manganese ions per subunit.</text>
</comment>
<dbReference type="GO" id="GO:0008716">
    <property type="term" value="F:D-alanine-D-alanine ligase activity"/>
    <property type="evidence" value="ECO:0007669"/>
    <property type="project" value="UniProtKB-UniRule"/>
</dbReference>
<dbReference type="EMBL" id="QETB01000001">
    <property type="protein sequence ID" value="PWF26868.1"/>
    <property type="molecule type" value="Genomic_DNA"/>
</dbReference>
<evidence type="ECO:0000313" key="10">
    <source>
        <dbReference type="Proteomes" id="UP000245283"/>
    </source>
</evidence>
<keyword evidence="4" id="KW-0573">Peptidoglycan synthesis</keyword>
<dbReference type="InterPro" id="IPR011127">
    <property type="entry name" value="Dala_Dala_lig_N"/>
</dbReference>
<keyword evidence="6" id="KW-0460">Magnesium</keyword>
<evidence type="ECO:0000256" key="5">
    <source>
        <dbReference type="PIRSR" id="PIRSR039102-1"/>
    </source>
</evidence>
<keyword evidence="4" id="KW-0963">Cytoplasm</keyword>
<dbReference type="UniPathway" id="UPA00219"/>
<feature type="binding site" evidence="6">
    <location>
        <position position="263"/>
    </location>
    <ligand>
        <name>Mg(2+)</name>
        <dbReference type="ChEBI" id="CHEBI:18420"/>
        <label>1</label>
    </ligand>
</feature>
<keyword evidence="2 4" id="KW-0436">Ligase</keyword>
<keyword evidence="10" id="KW-1185">Reference proteome</keyword>
<feature type="domain" description="ATP-grasp" evidence="8">
    <location>
        <begin position="103"/>
        <end position="313"/>
    </location>
</feature>
<dbReference type="PANTHER" id="PTHR23132:SF23">
    <property type="entry name" value="D-ALANINE--D-ALANINE LIGASE B"/>
    <property type="match status" value="1"/>
</dbReference>
<keyword evidence="6" id="KW-0464">Manganese</keyword>
<organism evidence="9 10">
    <name type="scientific">Ancrocorticia populi</name>
    <dbReference type="NCBI Taxonomy" id="2175228"/>
    <lineage>
        <taxon>Bacteria</taxon>
        <taxon>Bacillati</taxon>
        <taxon>Actinomycetota</taxon>
        <taxon>Actinomycetes</taxon>
        <taxon>Actinomycetales</taxon>
        <taxon>Actinomycetaceae</taxon>
        <taxon>Ancrocorticia</taxon>
    </lineage>
</organism>
<dbReference type="PIRSF" id="PIRSF039102">
    <property type="entry name" value="Ddl/VanB"/>
    <property type="match status" value="1"/>
</dbReference>
<dbReference type="EC" id="6.3.2.4" evidence="4"/>
<feature type="active site" evidence="5">
    <location>
        <position position="287"/>
    </location>
</feature>
<keyword evidence="7" id="KW-0067">ATP-binding</keyword>
<dbReference type="SUPFAM" id="SSF52440">
    <property type="entry name" value="PreATP-grasp domain"/>
    <property type="match status" value="1"/>
</dbReference>
<evidence type="ECO:0000259" key="8">
    <source>
        <dbReference type="PROSITE" id="PS50975"/>
    </source>
</evidence>
<evidence type="ECO:0000256" key="4">
    <source>
        <dbReference type="HAMAP-Rule" id="MF_00047"/>
    </source>
</evidence>
<dbReference type="InterPro" id="IPR013815">
    <property type="entry name" value="ATP_grasp_subdomain_1"/>
</dbReference>
<dbReference type="OrthoDB" id="9813261at2"/>
<comment type="subcellular location">
    <subcellularLocation>
        <location evidence="4">Cytoplasm</location>
    </subcellularLocation>
</comment>
<dbReference type="GO" id="GO:0009252">
    <property type="term" value="P:peptidoglycan biosynthetic process"/>
    <property type="evidence" value="ECO:0007669"/>
    <property type="project" value="UniProtKB-UniRule"/>
</dbReference>
<dbReference type="PANTHER" id="PTHR23132">
    <property type="entry name" value="D-ALANINE--D-ALANINE LIGASE"/>
    <property type="match status" value="1"/>
</dbReference>
<keyword evidence="7" id="KW-0547">Nucleotide-binding</keyword>
<dbReference type="InterPro" id="IPR011095">
    <property type="entry name" value="Dala_Dala_lig_C"/>
</dbReference>
<dbReference type="Gene3D" id="3.30.470.20">
    <property type="entry name" value="ATP-grasp fold, B domain"/>
    <property type="match status" value="1"/>
</dbReference>
<evidence type="ECO:0000313" key="9">
    <source>
        <dbReference type="EMBL" id="PWF26868.1"/>
    </source>
</evidence>
<evidence type="ECO:0000256" key="7">
    <source>
        <dbReference type="PROSITE-ProRule" id="PRU00409"/>
    </source>
</evidence>
<evidence type="ECO:0000256" key="1">
    <source>
        <dbReference type="ARBA" id="ARBA00010871"/>
    </source>
</evidence>
<comment type="catalytic activity">
    <reaction evidence="4">
        <text>2 D-alanine + ATP = D-alanyl-D-alanine + ADP + phosphate + H(+)</text>
        <dbReference type="Rhea" id="RHEA:11224"/>
        <dbReference type="ChEBI" id="CHEBI:15378"/>
        <dbReference type="ChEBI" id="CHEBI:30616"/>
        <dbReference type="ChEBI" id="CHEBI:43474"/>
        <dbReference type="ChEBI" id="CHEBI:57416"/>
        <dbReference type="ChEBI" id="CHEBI:57822"/>
        <dbReference type="ChEBI" id="CHEBI:456216"/>
        <dbReference type="EC" id="6.3.2.4"/>
    </reaction>
</comment>
<dbReference type="GO" id="GO:0046872">
    <property type="term" value="F:metal ion binding"/>
    <property type="evidence" value="ECO:0007669"/>
    <property type="project" value="UniProtKB-KW"/>
</dbReference>
<feature type="binding site" evidence="6">
    <location>
        <position position="278"/>
    </location>
    <ligand>
        <name>Mg(2+)</name>
        <dbReference type="ChEBI" id="CHEBI:18420"/>
        <label>2</label>
    </ligand>
</feature>
<keyword evidence="3 4" id="KW-0961">Cell wall biogenesis/degradation</keyword>
<comment type="function">
    <text evidence="4">Cell wall formation.</text>
</comment>
<dbReference type="AlphaFoldDB" id="A0A2V1K620"/>
<dbReference type="Proteomes" id="UP000245283">
    <property type="component" value="Unassembled WGS sequence"/>
</dbReference>
<comment type="caution">
    <text evidence="9">The sequence shown here is derived from an EMBL/GenBank/DDBJ whole genome shotgun (WGS) entry which is preliminary data.</text>
</comment>
<reference evidence="10" key="1">
    <citation type="submission" date="2018-05" db="EMBL/GenBank/DDBJ databases">
        <authorList>
            <person name="Li Y."/>
        </authorList>
    </citation>
    <scope>NUCLEOTIDE SEQUENCE [LARGE SCALE GENOMIC DNA]</scope>
    <source>
        <strain evidence="10">sk1b4</strain>
    </source>
</reference>